<dbReference type="AlphaFoldDB" id="A0A914D3U6"/>
<accession>A0A914D3U6</accession>
<protein>
    <submittedName>
        <fullName evidence="2">Uncharacterized protein</fullName>
    </submittedName>
</protein>
<keyword evidence="1" id="KW-1185">Reference proteome</keyword>
<sequence>MFELKLPNYAVFKTEIEERAPVEVIILSFSNEQPQPCLAVVGSCMPDAFNTLNIDNYFLDKESRLFWMLKYLRGEHELTEIPWNDEIILQDWSNVVLVKSKSADDIFVRTIASSLRLAFMQDLLNEQYSVINIKSMSFEKNQLKLGLPVVALHPDTNRLFRAQINWVSGDHNTVNVIGIDNPTFDFTMNYFQVYQLDQMFLVAPEVEHITLQSAKEITESWQHMNELINPGDVIKVQRLPRSNKTRLLFLDKEDKEEKDIANTLNKLNINASIFKPKSAVHKPEIEIADTKTDNNAVRNDSYKLETVADHMFADGGLDYLTNFKNIYSPPMRKSLNGLDLYNRFDHTKPNVISPSKHTVIRSPKSVKFNLEKIIVEMSPTQLNGMRPSRLMST</sequence>
<organism evidence="1 2">
    <name type="scientific">Acrobeloides nanus</name>
    <dbReference type="NCBI Taxonomy" id="290746"/>
    <lineage>
        <taxon>Eukaryota</taxon>
        <taxon>Metazoa</taxon>
        <taxon>Ecdysozoa</taxon>
        <taxon>Nematoda</taxon>
        <taxon>Chromadorea</taxon>
        <taxon>Rhabditida</taxon>
        <taxon>Tylenchina</taxon>
        <taxon>Cephalobomorpha</taxon>
        <taxon>Cephaloboidea</taxon>
        <taxon>Cephalobidae</taxon>
        <taxon>Acrobeloides</taxon>
    </lineage>
</organism>
<reference evidence="2" key="1">
    <citation type="submission" date="2022-11" db="UniProtKB">
        <authorList>
            <consortium name="WormBaseParasite"/>
        </authorList>
    </citation>
    <scope>IDENTIFICATION</scope>
</reference>
<dbReference type="Proteomes" id="UP000887540">
    <property type="component" value="Unplaced"/>
</dbReference>
<dbReference type="WBParaSite" id="ACRNAN_scaffold1857.g9436.t1">
    <property type="protein sequence ID" value="ACRNAN_scaffold1857.g9436.t1"/>
    <property type="gene ID" value="ACRNAN_scaffold1857.g9436"/>
</dbReference>
<evidence type="ECO:0000313" key="2">
    <source>
        <dbReference type="WBParaSite" id="ACRNAN_scaffold1857.g9436.t1"/>
    </source>
</evidence>
<evidence type="ECO:0000313" key="1">
    <source>
        <dbReference type="Proteomes" id="UP000887540"/>
    </source>
</evidence>
<proteinExistence type="predicted"/>
<name>A0A914D3U6_9BILA</name>